<dbReference type="Pfam" id="PF01137">
    <property type="entry name" value="RTC"/>
    <property type="match status" value="1"/>
</dbReference>
<dbReference type="InterPro" id="IPR013792">
    <property type="entry name" value="RNA3'P_cycl/enolpyr_Trfase_a/b"/>
</dbReference>
<feature type="binding site" evidence="5">
    <location>
        <begin position="281"/>
        <end position="285"/>
    </location>
    <ligand>
        <name>ATP</name>
        <dbReference type="ChEBI" id="CHEBI:30616"/>
    </ligand>
</feature>
<dbReference type="SUPFAM" id="SSF55205">
    <property type="entry name" value="EPT/RTPC-like"/>
    <property type="match status" value="2"/>
</dbReference>
<protein>
    <recommendedName>
        <fullName evidence="5 6">RNA 3'-terminal phosphate cyclase</fullName>
        <shortName evidence="5">RNA cyclase</shortName>
        <shortName evidence="5">RNA-3'-phosphate cyclase</shortName>
        <ecNumber evidence="5 6">6.5.1.4</ecNumber>
    </recommendedName>
</protein>
<evidence type="ECO:0000256" key="4">
    <source>
        <dbReference type="ARBA" id="ARBA00024481"/>
    </source>
</evidence>
<evidence type="ECO:0000259" key="7">
    <source>
        <dbReference type="Pfam" id="PF01137"/>
    </source>
</evidence>
<comment type="subcellular location">
    <subcellularLocation>
        <location evidence="5">Cytoplasm</location>
    </subcellularLocation>
</comment>
<dbReference type="SUPFAM" id="SSF52913">
    <property type="entry name" value="RNA 3'-terminal phosphate cyclase, RPTC, insert domain"/>
    <property type="match status" value="1"/>
</dbReference>
<keyword evidence="10" id="KW-1185">Reference proteome</keyword>
<keyword evidence="2 5" id="KW-0436">Ligase</keyword>
<dbReference type="Gene3D" id="3.30.360.20">
    <property type="entry name" value="RNA 3'-terminal phosphate cyclase, insert domain"/>
    <property type="match status" value="1"/>
</dbReference>
<feature type="binding site" evidence="5">
    <location>
        <position position="100"/>
    </location>
    <ligand>
        <name>ATP</name>
        <dbReference type="ChEBI" id="CHEBI:30616"/>
    </ligand>
</feature>
<dbReference type="InterPro" id="IPR037136">
    <property type="entry name" value="RNA3'_phos_cyclase_dom_sf"/>
</dbReference>
<dbReference type="InterPro" id="IPR013791">
    <property type="entry name" value="RNA3'-term_phos_cycl_insert"/>
</dbReference>
<comment type="caution">
    <text evidence="9">The sequence shown here is derived from an EMBL/GenBank/DDBJ whole genome shotgun (WGS) entry which is preliminary data.</text>
</comment>
<evidence type="ECO:0000313" key="10">
    <source>
        <dbReference type="Proteomes" id="UP001596425"/>
    </source>
</evidence>
<feature type="active site" description="Tele-AMP-histidine intermediate" evidence="5">
    <location>
        <position position="306"/>
    </location>
</feature>
<evidence type="ECO:0000256" key="2">
    <source>
        <dbReference type="ARBA" id="ARBA00022598"/>
    </source>
</evidence>
<dbReference type="InterPro" id="IPR036553">
    <property type="entry name" value="RPTC_insert"/>
</dbReference>
<sequence>MLVIDGSQGEGGGQIFRTSLTLSMCLQKPVRIKNIRAGRSKPGLLRQHLACLRAGQAICGAEISGDELGSTEVIFKPGRVVPGEYRFAIGSAGSTSLVFQTVLLPLLLSDGVSEVCLEGGTHNGHAPSFDFIEKSFLPLMAQLGYRAEIELERYGFYPAGGGQWRALIQPVQELKPLDLTSRGALLATEAVVTSAQIPGHIAKRELQQIRKRCHWPEEVLHRRQVESAGPGNIVSLRAFSEQITEVAEVVGEKQLSAERVAGRAAKAMKRYLEADVPVGEHLADQILLPMVLGKGGRFTTLEPSLHLQTNIEVIRQLTGVEVALTKESDFVWSVTTHPNSPLSPLGGEG</sequence>
<feature type="domain" description="RNA 3'-terminal phosphate cyclase" evidence="7">
    <location>
        <begin position="9"/>
        <end position="323"/>
    </location>
</feature>
<dbReference type="PIRSF" id="PIRSF005378">
    <property type="entry name" value="RNA3'_term_phos_cycl_euk"/>
    <property type="match status" value="1"/>
</dbReference>
<reference evidence="10" key="1">
    <citation type="journal article" date="2019" name="Int. J. Syst. Evol. Microbiol.">
        <title>The Global Catalogue of Microorganisms (GCM) 10K type strain sequencing project: providing services to taxonomists for standard genome sequencing and annotation.</title>
        <authorList>
            <consortium name="The Broad Institute Genomics Platform"/>
            <consortium name="The Broad Institute Genome Sequencing Center for Infectious Disease"/>
            <person name="Wu L."/>
            <person name="Ma J."/>
        </authorList>
    </citation>
    <scope>NUCLEOTIDE SEQUENCE [LARGE SCALE GENOMIC DNA]</scope>
    <source>
        <strain evidence="10">CGMCC 1.13718</strain>
    </source>
</reference>
<evidence type="ECO:0000256" key="3">
    <source>
        <dbReference type="ARBA" id="ARBA00022741"/>
    </source>
</evidence>
<dbReference type="HAMAP" id="MF_00200">
    <property type="entry name" value="RTC"/>
    <property type="match status" value="1"/>
</dbReference>
<dbReference type="PANTHER" id="PTHR11096:SF0">
    <property type="entry name" value="RNA 3'-TERMINAL PHOSPHATE CYCLASE"/>
    <property type="match status" value="1"/>
</dbReference>
<evidence type="ECO:0000313" key="9">
    <source>
        <dbReference type="EMBL" id="MFC6633984.1"/>
    </source>
</evidence>
<dbReference type="InterPro" id="IPR000228">
    <property type="entry name" value="RNA3'_term_phos_cyc"/>
</dbReference>
<evidence type="ECO:0000256" key="6">
    <source>
        <dbReference type="NCBIfam" id="TIGR03399"/>
    </source>
</evidence>
<name>A0ABW1YRJ1_9GAMM</name>
<dbReference type="PANTHER" id="PTHR11096">
    <property type="entry name" value="RNA 3' TERMINAL PHOSPHATE CYCLASE"/>
    <property type="match status" value="1"/>
</dbReference>
<keyword evidence="3 5" id="KW-0547">Nucleotide-binding</keyword>
<evidence type="ECO:0000256" key="1">
    <source>
        <dbReference type="ARBA" id="ARBA00009206"/>
    </source>
</evidence>
<evidence type="ECO:0000259" key="8">
    <source>
        <dbReference type="Pfam" id="PF05189"/>
    </source>
</evidence>
<dbReference type="RefSeq" id="WP_377516621.1">
    <property type="nucleotide sequence ID" value="NZ_JBHSVR010000001.1"/>
</dbReference>
<dbReference type="EC" id="6.5.1.4" evidence="5 6"/>
<dbReference type="EMBL" id="JBHSVR010000001">
    <property type="protein sequence ID" value="MFC6633984.1"/>
    <property type="molecule type" value="Genomic_DNA"/>
</dbReference>
<proteinExistence type="inferred from homology"/>
<keyword evidence="5" id="KW-0067">ATP-binding</keyword>
<comment type="function">
    <text evidence="5">Catalyzes the conversion of 3'-phosphate to a 2',3'-cyclic phosphodiester at the end of RNA. The mechanism of action of the enzyme occurs in 3 steps: (A) adenylation of the enzyme by ATP; (B) transfer of adenylate to an RNA-N3'P to produce RNA-N3'PP5'A; (C) and attack of the adjacent 2'-hydroxyl on the 3'-phosphorus in the diester linkage to produce the cyclic end product. The biological role of this enzyme is unknown but it is likely to function in some aspects of cellular RNA processing.</text>
</comment>
<dbReference type="Pfam" id="PF05189">
    <property type="entry name" value="RTC_insert"/>
    <property type="match status" value="1"/>
</dbReference>
<dbReference type="InterPro" id="IPR017770">
    <property type="entry name" value="RNA3'_term_phos_cyc_type_1"/>
</dbReference>
<accession>A0ABW1YRJ1</accession>
<dbReference type="Gene3D" id="3.65.10.20">
    <property type="entry name" value="RNA 3'-terminal phosphate cyclase domain"/>
    <property type="match status" value="1"/>
</dbReference>
<dbReference type="NCBIfam" id="TIGR03399">
    <property type="entry name" value="RNA_3prim_cycl"/>
    <property type="match status" value="1"/>
</dbReference>
<organism evidence="9 10">
    <name type="scientific">Microbulbifer taiwanensis</name>
    <dbReference type="NCBI Taxonomy" id="986746"/>
    <lineage>
        <taxon>Bacteria</taxon>
        <taxon>Pseudomonadati</taxon>
        <taxon>Pseudomonadota</taxon>
        <taxon>Gammaproteobacteria</taxon>
        <taxon>Cellvibrionales</taxon>
        <taxon>Microbulbiferaceae</taxon>
        <taxon>Microbulbifer</taxon>
    </lineage>
</organism>
<evidence type="ECO:0000256" key="5">
    <source>
        <dbReference type="HAMAP-Rule" id="MF_00200"/>
    </source>
</evidence>
<dbReference type="NCBIfam" id="NF003246">
    <property type="entry name" value="PRK04204.1-2"/>
    <property type="match status" value="1"/>
</dbReference>
<keyword evidence="5" id="KW-0963">Cytoplasm</keyword>
<feature type="domain" description="RNA 3'-terminal phosphate cyclase insert" evidence="8">
    <location>
        <begin position="181"/>
        <end position="272"/>
    </location>
</feature>
<dbReference type="GO" id="GO:0003963">
    <property type="term" value="F:RNA-3'-phosphate cyclase activity"/>
    <property type="evidence" value="ECO:0007669"/>
    <property type="project" value="UniProtKB-EC"/>
</dbReference>
<comment type="similarity">
    <text evidence="1 5">Belongs to the RNA 3'-terminal cyclase family. Type 1 subfamily.</text>
</comment>
<comment type="catalytic activity">
    <reaction evidence="4 5">
        <text>a 3'-end 3'-phospho-ribonucleotide-RNA + ATP = a 3'-end 2',3'-cyclophospho-ribonucleotide-RNA + AMP + diphosphate</text>
        <dbReference type="Rhea" id="RHEA:23976"/>
        <dbReference type="Rhea" id="RHEA-COMP:10463"/>
        <dbReference type="Rhea" id="RHEA-COMP:10464"/>
        <dbReference type="ChEBI" id="CHEBI:30616"/>
        <dbReference type="ChEBI" id="CHEBI:33019"/>
        <dbReference type="ChEBI" id="CHEBI:83062"/>
        <dbReference type="ChEBI" id="CHEBI:83064"/>
        <dbReference type="ChEBI" id="CHEBI:456215"/>
        <dbReference type="EC" id="6.5.1.4"/>
    </reaction>
</comment>
<dbReference type="InterPro" id="IPR023797">
    <property type="entry name" value="RNA3'_phos_cyclase_dom"/>
</dbReference>
<dbReference type="Proteomes" id="UP001596425">
    <property type="component" value="Unassembled WGS sequence"/>
</dbReference>
<gene>
    <name evidence="5 9" type="primary">rtcA</name>
    <name evidence="9" type="ORF">ACFQBM_11845</name>
</gene>